<comment type="caution">
    <text evidence="3">The sequence shown here is derived from an EMBL/GenBank/DDBJ whole genome shotgun (WGS) entry which is preliminary data.</text>
</comment>
<organism evidence="3 4">
    <name type="scientific">Methyloceanibacter marginalis</name>
    <dbReference type="NCBI Taxonomy" id="1774971"/>
    <lineage>
        <taxon>Bacteria</taxon>
        <taxon>Pseudomonadati</taxon>
        <taxon>Pseudomonadota</taxon>
        <taxon>Alphaproteobacteria</taxon>
        <taxon>Hyphomicrobiales</taxon>
        <taxon>Hyphomicrobiaceae</taxon>
        <taxon>Methyloceanibacter</taxon>
    </lineage>
</organism>
<dbReference type="GO" id="GO:0016020">
    <property type="term" value="C:membrane"/>
    <property type="evidence" value="ECO:0007669"/>
    <property type="project" value="InterPro"/>
</dbReference>
<dbReference type="OrthoDB" id="8419862at2"/>
<evidence type="ECO:0000313" key="4">
    <source>
        <dbReference type="Proteomes" id="UP000095042"/>
    </source>
</evidence>
<keyword evidence="4" id="KW-1185">Reference proteome</keyword>
<keyword evidence="1" id="KW-1133">Transmembrane helix</keyword>
<evidence type="ECO:0000259" key="2">
    <source>
        <dbReference type="Pfam" id="PF05425"/>
    </source>
</evidence>
<dbReference type="Pfam" id="PF05425">
    <property type="entry name" value="CopD"/>
    <property type="match status" value="1"/>
</dbReference>
<dbReference type="EMBL" id="LPWD01000103">
    <property type="protein sequence ID" value="ODS03486.1"/>
    <property type="molecule type" value="Genomic_DNA"/>
</dbReference>
<name>A0A1E3WCH6_9HYPH</name>
<feature type="transmembrane region" description="Helical" evidence="1">
    <location>
        <begin position="49"/>
        <end position="72"/>
    </location>
</feature>
<accession>A0A1E3WCH6</accession>
<feature type="domain" description="Copper resistance protein D" evidence="2">
    <location>
        <begin position="45"/>
        <end position="145"/>
    </location>
</feature>
<dbReference type="InterPro" id="IPR008457">
    <property type="entry name" value="Cu-R_CopD_dom"/>
</dbReference>
<keyword evidence="1" id="KW-0472">Membrane</keyword>
<evidence type="ECO:0000313" key="3">
    <source>
        <dbReference type="EMBL" id="ODS03486.1"/>
    </source>
</evidence>
<keyword evidence="1" id="KW-0812">Transmembrane</keyword>
<dbReference type="AlphaFoldDB" id="A0A1E3WCH6"/>
<proteinExistence type="predicted"/>
<reference evidence="3 4" key="1">
    <citation type="journal article" date="2016" name="Environ. Microbiol.">
        <title>New Methyloceanibacter diversity from North Sea sediments includes methanotroph containing solely the soluble methane monooxygenase.</title>
        <authorList>
            <person name="Vekeman B."/>
            <person name="Kerckhof F.M."/>
            <person name="Cremers G."/>
            <person name="de Vos P."/>
            <person name="Vandamme P."/>
            <person name="Boon N."/>
            <person name="Op den Camp H.J."/>
            <person name="Heylen K."/>
        </authorList>
    </citation>
    <scope>NUCLEOTIDE SEQUENCE [LARGE SCALE GENOMIC DNA]</scope>
    <source>
        <strain evidence="3 4">R-67177</strain>
    </source>
</reference>
<feature type="transmembrane region" description="Helical" evidence="1">
    <location>
        <begin position="125"/>
        <end position="145"/>
    </location>
</feature>
<gene>
    <name evidence="3" type="ORF">AUC71_09445</name>
</gene>
<protein>
    <recommendedName>
        <fullName evidence="2">Copper resistance protein D domain-containing protein</fullName>
    </recommendedName>
</protein>
<evidence type="ECO:0000256" key="1">
    <source>
        <dbReference type="SAM" id="Phobius"/>
    </source>
</evidence>
<dbReference type="Proteomes" id="UP000095042">
    <property type="component" value="Unassembled WGS sequence"/>
</dbReference>
<sequence>MAPLIALHILAAVVWVGGMFFAYMALRPAAGTLSPESRLTLWRGVLGRFFPWVWACIIVLLASGYGMIFLYLGGFAGARLSIHVMQGIGIVMMALFAHLFFAPWRRFADTVDAKHFPEAAKHLDQIRRIVAINLSLGLITIIVGASGRFW</sequence>
<feature type="transmembrane region" description="Helical" evidence="1">
    <location>
        <begin position="84"/>
        <end position="105"/>
    </location>
</feature>